<dbReference type="WBParaSite" id="scf7180000416348.g297">
    <property type="protein sequence ID" value="scf7180000416348.g297"/>
    <property type="gene ID" value="scf7180000416348.g297"/>
</dbReference>
<keyword evidence="1" id="KW-0732">Signal</keyword>
<organism evidence="2 3">
    <name type="scientific">Meloidogyne floridensis</name>
    <dbReference type="NCBI Taxonomy" id="298350"/>
    <lineage>
        <taxon>Eukaryota</taxon>
        <taxon>Metazoa</taxon>
        <taxon>Ecdysozoa</taxon>
        <taxon>Nematoda</taxon>
        <taxon>Chromadorea</taxon>
        <taxon>Rhabditida</taxon>
        <taxon>Tylenchina</taxon>
        <taxon>Tylenchomorpha</taxon>
        <taxon>Tylenchoidea</taxon>
        <taxon>Meloidogynidae</taxon>
        <taxon>Meloidogyninae</taxon>
        <taxon>Meloidogyne</taxon>
    </lineage>
</organism>
<protein>
    <submittedName>
        <fullName evidence="3">Glucuronosyltransferase</fullName>
    </submittedName>
</protein>
<feature type="signal peptide" evidence="1">
    <location>
        <begin position="1"/>
        <end position="22"/>
    </location>
</feature>
<dbReference type="AlphaFoldDB" id="A0A915NB25"/>
<feature type="chain" id="PRO_5037410313" evidence="1">
    <location>
        <begin position="23"/>
        <end position="71"/>
    </location>
</feature>
<evidence type="ECO:0000313" key="3">
    <source>
        <dbReference type="WBParaSite" id="scf7180000416348.g297"/>
    </source>
</evidence>
<proteinExistence type="predicted"/>
<name>A0A915NB25_9BILA</name>
<sequence>MLPYSILIQVGIASLLLPHVNGMQSGSSNTMNKESKKKNALVIAPNFLEVHFKMNSAFANALTEKFFVVGI</sequence>
<dbReference type="Proteomes" id="UP000887560">
    <property type="component" value="Unplaced"/>
</dbReference>
<evidence type="ECO:0000256" key="1">
    <source>
        <dbReference type="SAM" id="SignalP"/>
    </source>
</evidence>
<reference evidence="3" key="1">
    <citation type="submission" date="2022-11" db="UniProtKB">
        <authorList>
            <consortium name="WormBaseParasite"/>
        </authorList>
    </citation>
    <scope>IDENTIFICATION</scope>
</reference>
<evidence type="ECO:0000313" key="2">
    <source>
        <dbReference type="Proteomes" id="UP000887560"/>
    </source>
</evidence>
<keyword evidence="2" id="KW-1185">Reference proteome</keyword>
<accession>A0A915NB25</accession>